<name>A0ABV0NS28_9TELE</name>
<gene>
    <name evidence="1" type="ORF">GOODEAATRI_027611</name>
</gene>
<dbReference type="Gene3D" id="3.30.70.270">
    <property type="match status" value="1"/>
</dbReference>
<dbReference type="InterPro" id="IPR043128">
    <property type="entry name" value="Rev_trsase/Diguanyl_cyclase"/>
</dbReference>
<accession>A0ABV0NS28</accession>
<evidence type="ECO:0000313" key="1">
    <source>
        <dbReference type="EMBL" id="MEQ2173037.1"/>
    </source>
</evidence>
<proteinExistence type="predicted"/>
<organism evidence="1 2">
    <name type="scientific">Goodea atripinnis</name>
    <dbReference type="NCBI Taxonomy" id="208336"/>
    <lineage>
        <taxon>Eukaryota</taxon>
        <taxon>Metazoa</taxon>
        <taxon>Chordata</taxon>
        <taxon>Craniata</taxon>
        <taxon>Vertebrata</taxon>
        <taxon>Euteleostomi</taxon>
        <taxon>Actinopterygii</taxon>
        <taxon>Neopterygii</taxon>
        <taxon>Teleostei</taxon>
        <taxon>Neoteleostei</taxon>
        <taxon>Acanthomorphata</taxon>
        <taxon>Ovalentaria</taxon>
        <taxon>Atherinomorphae</taxon>
        <taxon>Cyprinodontiformes</taxon>
        <taxon>Goodeidae</taxon>
        <taxon>Goodea</taxon>
    </lineage>
</organism>
<dbReference type="Proteomes" id="UP001476798">
    <property type="component" value="Unassembled WGS sequence"/>
</dbReference>
<keyword evidence="2" id="KW-1185">Reference proteome</keyword>
<protein>
    <submittedName>
        <fullName evidence="1">Uncharacterized protein</fullName>
    </submittedName>
</protein>
<sequence>MSLTAWRGMASAAIRHTSAVDEFQCCVDKTYEGLNSVAALVNDMLVFGKAMQEHDRNLRPCYMVAGRGACG</sequence>
<dbReference type="EMBL" id="JAHRIO010043621">
    <property type="protein sequence ID" value="MEQ2173037.1"/>
    <property type="molecule type" value="Genomic_DNA"/>
</dbReference>
<comment type="caution">
    <text evidence="1">The sequence shown here is derived from an EMBL/GenBank/DDBJ whole genome shotgun (WGS) entry which is preliminary data.</text>
</comment>
<evidence type="ECO:0000313" key="2">
    <source>
        <dbReference type="Proteomes" id="UP001476798"/>
    </source>
</evidence>
<reference evidence="1 2" key="1">
    <citation type="submission" date="2021-06" db="EMBL/GenBank/DDBJ databases">
        <authorList>
            <person name="Palmer J.M."/>
        </authorList>
    </citation>
    <scope>NUCLEOTIDE SEQUENCE [LARGE SCALE GENOMIC DNA]</scope>
    <source>
        <strain evidence="1 2">GA_2019</strain>
        <tissue evidence="1">Muscle</tissue>
    </source>
</reference>